<reference evidence="2" key="1">
    <citation type="submission" date="2014-02" db="EMBL/GenBank/DDBJ databases">
        <title>Expanding our view of genomic diversity in Candidatus Accumulibacter clades.</title>
        <authorList>
            <person name="Skennerton C.T."/>
            <person name="Barr J.J."/>
            <person name="Slater F.R."/>
            <person name="Bond P.L."/>
            <person name="Tyson G.W."/>
        </authorList>
    </citation>
    <scope>NUCLEOTIDE SEQUENCE [LARGE SCALE GENOMIC DNA]</scope>
</reference>
<dbReference type="PANTHER" id="PTHR36302:SF1">
    <property type="entry name" value="COPPER CHAPERONE PCU(A)C"/>
    <property type="match status" value="1"/>
</dbReference>
<dbReference type="InterPro" id="IPR036182">
    <property type="entry name" value="PCuAC_sf"/>
</dbReference>
<accession>A0A011QAF6</accession>
<proteinExistence type="predicted"/>
<dbReference type="AlphaFoldDB" id="A0A011QAF6"/>
<feature type="chain" id="PRO_5001462051" description="Copper chaperone PCu(A)C" evidence="1">
    <location>
        <begin position="23"/>
        <end position="162"/>
    </location>
</feature>
<evidence type="ECO:0008006" key="4">
    <source>
        <dbReference type="Google" id="ProtNLM"/>
    </source>
</evidence>
<comment type="caution">
    <text evidence="2">The sequence shown here is derived from an EMBL/GenBank/DDBJ whole genome shotgun (WGS) entry which is preliminary data.</text>
</comment>
<dbReference type="Proteomes" id="UP000022141">
    <property type="component" value="Unassembled WGS sequence"/>
</dbReference>
<gene>
    <name evidence="2" type="ORF">AW11_03004</name>
</gene>
<feature type="signal peptide" evidence="1">
    <location>
        <begin position="1"/>
        <end position="22"/>
    </location>
</feature>
<keyword evidence="1" id="KW-0732">Signal</keyword>
<evidence type="ECO:0000313" key="2">
    <source>
        <dbReference type="EMBL" id="EXI86227.1"/>
    </source>
</evidence>
<dbReference type="InterPro" id="IPR007410">
    <property type="entry name" value="LpqE-like"/>
</dbReference>
<dbReference type="PANTHER" id="PTHR36302">
    <property type="entry name" value="BLR7088 PROTEIN"/>
    <property type="match status" value="1"/>
</dbReference>
<dbReference type="Gene3D" id="2.60.40.1890">
    <property type="entry name" value="PCu(A)C copper chaperone"/>
    <property type="match status" value="1"/>
</dbReference>
<dbReference type="SUPFAM" id="SSF110087">
    <property type="entry name" value="DR1885-like metal-binding protein"/>
    <property type="match status" value="1"/>
</dbReference>
<dbReference type="eggNOG" id="COG2847">
    <property type="taxonomic scope" value="Bacteria"/>
</dbReference>
<dbReference type="STRING" id="1454004.AW11_03004"/>
<protein>
    <recommendedName>
        <fullName evidence="4">Copper chaperone PCu(A)C</fullName>
    </recommendedName>
</protein>
<organism evidence="2 3">
    <name type="scientific">Accumulibacter regalis</name>
    <dbReference type="NCBI Taxonomy" id="522306"/>
    <lineage>
        <taxon>Bacteria</taxon>
        <taxon>Pseudomonadati</taxon>
        <taxon>Pseudomonadota</taxon>
        <taxon>Betaproteobacteria</taxon>
        <taxon>Candidatus Accumulibacter</taxon>
    </lineage>
</organism>
<dbReference type="Pfam" id="PF04314">
    <property type="entry name" value="PCuAC"/>
    <property type="match status" value="1"/>
</dbReference>
<evidence type="ECO:0000256" key="1">
    <source>
        <dbReference type="SAM" id="SignalP"/>
    </source>
</evidence>
<keyword evidence="3" id="KW-1185">Reference proteome</keyword>
<dbReference type="InterPro" id="IPR058248">
    <property type="entry name" value="Lxx211020-like"/>
</dbReference>
<dbReference type="PATRIC" id="fig|1454004.3.peg.3101"/>
<evidence type="ECO:0000313" key="3">
    <source>
        <dbReference type="Proteomes" id="UP000022141"/>
    </source>
</evidence>
<sequence length="162" mass="17556">MRLHPTLIALAAALALPLSTRAAPSDLTVVAPYVRLSPPGTANTAAFMTIRNTGNSDRKLLRVESPVARSVELHSHSNDHGVMRMRQVTEIELKAGVHTELKPGSYHVMLIDLRQPLQEGDTVPLTLSFDDGDSSRIDAPVRKPQTVIDADPGTAPATRMQH</sequence>
<name>A0A011QAF6_ACCRE</name>
<dbReference type="EMBL" id="JEMY01000044">
    <property type="protein sequence ID" value="EXI86227.1"/>
    <property type="molecule type" value="Genomic_DNA"/>
</dbReference>